<accession>A0A2A9NPG3</accession>
<dbReference type="Proteomes" id="UP000242287">
    <property type="component" value="Unassembled WGS sequence"/>
</dbReference>
<evidence type="ECO:0000313" key="2">
    <source>
        <dbReference type="EMBL" id="PFH49562.1"/>
    </source>
</evidence>
<dbReference type="STRING" id="703135.A0A2A9NPG3"/>
<gene>
    <name evidence="2" type="ORF">AMATHDRAFT_147417</name>
</gene>
<feature type="region of interest" description="Disordered" evidence="1">
    <location>
        <begin position="1"/>
        <end position="50"/>
    </location>
</feature>
<dbReference type="OrthoDB" id="3261081at2759"/>
<keyword evidence="3" id="KW-1185">Reference proteome</keyword>
<evidence type="ECO:0000313" key="3">
    <source>
        <dbReference type="Proteomes" id="UP000242287"/>
    </source>
</evidence>
<proteinExistence type="predicted"/>
<evidence type="ECO:0000256" key="1">
    <source>
        <dbReference type="SAM" id="MobiDB-lite"/>
    </source>
</evidence>
<sequence length="163" mass="17804">MPIRIRQSASAPAKPSSPPGSPTSPSSPRSPRFKSHHMESSSGEAPLSHPGIAQASCEHRVPLKRLDVYMCQGGVNVATLLRATRGDLVEEAVERGLSALVDEQWTCIISGPRSRSKPPTYRVQIVYKANATRSKLQDPLKPVAMERTQNVPGLMTILRRNDD</sequence>
<name>A0A2A9NPG3_9AGAR</name>
<organism evidence="2 3">
    <name type="scientific">Amanita thiersii Skay4041</name>
    <dbReference type="NCBI Taxonomy" id="703135"/>
    <lineage>
        <taxon>Eukaryota</taxon>
        <taxon>Fungi</taxon>
        <taxon>Dikarya</taxon>
        <taxon>Basidiomycota</taxon>
        <taxon>Agaricomycotina</taxon>
        <taxon>Agaricomycetes</taxon>
        <taxon>Agaricomycetidae</taxon>
        <taxon>Agaricales</taxon>
        <taxon>Pluteineae</taxon>
        <taxon>Amanitaceae</taxon>
        <taxon>Amanita</taxon>
    </lineage>
</organism>
<dbReference type="EMBL" id="KZ302025">
    <property type="protein sequence ID" value="PFH49562.1"/>
    <property type="molecule type" value="Genomic_DNA"/>
</dbReference>
<dbReference type="AlphaFoldDB" id="A0A2A9NPG3"/>
<reference evidence="2 3" key="1">
    <citation type="submission" date="2014-02" db="EMBL/GenBank/DDBJ databases">
        <title>Transposable element dynamics among asymbiotic and ectomycorrhizal Amanita fungi.</title>
        <authorList>
            <consortium name="DOE Joint Genome Institute"/>
            <person name="Hess J."/>
            <person name="Skrede I."/>
            <person name="Wolfe B."/>
            <person name="LaButti K."/>
            <person name="Ohm R.A."/>
            <person name="Grigoriev I.V."/>
            <person name="Pringle A."/>
        </authorList>
    </citation>
    <scope>NUCLEOTIDE SEQUENCE [LARGE SCALE GENOMIC DNA]</scope>
    <source>
        <strain evidence="2 3">SKay4041</strain>
    </source>
</reference>
<protein>
    <submittedName>
        <fullName evidence="2">Uncharacterized protein</fullName>
    </submittedName>
</protein>